<dbReference type="GO" id="GO:0003677">
    <property type="term" value="F:DNA binding"/>
    <property type="evidence" value="ECO:0007669"/>
    <property type="project" value="InterPro"/>
</dbReference>
<comment type="caution">
    <text evidence="2">The sequence shown here is derived from an EMBL/GenBank/DDBJ whole genome shotgun (WGS) entry which is preliminary data.</text>
</comment>
<keyword evidence="3" id="KW-1185">Reference proteome</keyword>
<sequence>MGEHVHNFDVLLESSSLGAPGAQQLRARTSRSQARAIRRIGEARDRAGDSGAGRANLMNAARLSGLVSAGGPGGSVSARGGGEGDGELSEMVAAGPNPVVRRLQLGTQLRQLRLERGLFVQAAAAAVGVSETKISRMELGRVGFKRADVAALLTLYGVEDAQARARFLSLAREANAPGWWQQYYDVLPSWFSTFLGLEASASTIRSYDVQCVPALLQTEDYARVVCGSVGAPRVSQIDVERRVALRMKRQELFQAQHGRVLHAVVDEGALRRPFGDSAVMRRQLEYLIESSERPDVRLQVMPFSSSGHPVAAGPFTLFSFCDTDVPDVVFIEQLDGAVYLDKPDHTGSYADVLDGLQRDSPSPQNSRELLRGLLSAA</sequence>
<name>A0AA89Q9Q5_STRCU</name>
<proteinExistence type="predicted"/>
<gene>
    <name evidence="2" type="ORF">HNR72_008008</name>
</gene>
<dbReference type="Proteomes" id="UP000579531">
    <property type="component" value="Unassembled WGS sequence"/>
</dbReference>
<reference evidence="2 3" key="1">
    <citation type="submission" date="2020-08" db="EMBL/GenBank/DDBJ databases">
        <title>Sequencing the genomes of 1000 actinobacteria strains.</title>
        <authorList>
            <person name="Klenk H.-P."/>
        </authorList>
    </citation>
    <scope>NUCLEOTIDE SEQUENCE [LARGE SCALE GENOMIC DNA]</scope>
    <source>
        <strain evidence="2 3">DSM 40129</strain>
    </source>
</reference>
<dbReference type="EMBL" id="JACHLX010000002">
    <property type="protein sequence ID" value="MBB5816886.1"/>
    <property type="molecule type" value="Genomic_DNA"/>
</dbReference>
<dbReference type="InterPro" id="IPR010982">
    <property type="entry name" value="Lambda_DNA-bd_dom_sf"/>
</dbReference>
<dbReference type="PROSITE" id="PS50943">
    <property type="entry name" value="HTH_CROC1"/>
    <property type="match status" value="1"/>
</dbReference>
<feature type="domain" description="HTH cro/C1-type" evidence="1">
    <location>
        <begin position="109"/>
        <end position="163"/>
    </location>
</feature>
<dbReference type="Gene3D" id="1.10.260.40">
    <property type="entry name" value="lambda repressor-like DNA-binding domains"/>
    <property type="match status" value="1"/>
</dbReference>
<dbReference type="Pfam" id="PF13560">
    <property type="entry name" value="HTH_31"/>
    <property type="match status" value="1"/>
</dbReference>
<dbReference type="SMART" id="SM00530">
    <property type="entry name" value="HTH_XRE"/>
    <property type="match status" value="1"/>
</dbReference>
<evidence type="ECO:0000259" key="1">
    <source>
        <dbReference type="PROSITE" id="PS50943"/>
    </source>
</evidence>
<dbReference type="SUPFAM" id="SSF47413">
    <property type="entry name" value="lambda repressor-like DNA-binding domains"/>
    <property type="match status" value="1"/>
</dbReference>
<accession>A0AA89Q9Q5</accession>
<dbReference type="Pfam" id="PF19054">
    <property type="entry name" value="DUF5753"/>
    <property type="match status" value="1"/>
</dbReference>
<dbReference type="InterPro" id="IPR001387">
    <property type="entry name" value="Cro/C1-type_HTH"/>
</dbReference>
<dbReference type="AlphaFoldDB" id="A0AA89Q9Q5"/>
<protein>
    <submittedName>
        <fullName evidence="2">Transcriptional regulator with XRE-family HTH domain</fullName>
    </submittedName>
</protein>
<evidence type="ECO:0000313" key="3">
    <source>
        <dbReference type="Proteomes" id="UP000579531"/>
    </source>
</evidence>
<evidence type="ECO:0000313" key="2">
    <source>
        <dbReference type="EMBL" id="MBB5816886.1"/>
    </source>
</evidence>
<organism evidence="2 3">
    <name type="scientific">Streptomyces collinus</name>
    <dbReference type="NCBI Taxonomy" id="42684"/>
    <lineage>
        <taxon>Bacteria</taxon>
        <taxon>Bacillati</taxon>
        <taxon>Actinomycetota</taxon>
        <taxon>Actinomycetes</taxon>
        <taxon>Kitasatosporales</taxon>
        <taxon>Streptomycetaceae</taxon>
        <taxon>Streptomyces</taxon>
    </lineage>
</organism>
<dbReference type="CDD" id="cd00093">
    <property type="entry name" value="HTH_XRE"/>
    <property type="match status" value="1"/>
</dbReference>
<dbReference type="InterPro" id="IPR043917">
    <property type="entry name" value="DUF5753"/>
</dbReference>